<sequence length="59" mass="5945">MSLNEREIESTPDLAIERALEAASLRAGDSLGGSTASVAQEWEPSAVEAGDIAGGADGD</sequence>
<feature type="region of interest" description="Disordered" evidence="1">
    <location>
        <begin position="29"/>
        <end position="59"/>
    </location>
</feature>
<name>A0A6I2F1C8_9MICO</name>
<accession>A0A6I2F1C8</accession>
<protein>
    <submittedName>
        <fullName evidence="2">Uncharacterized protein</fullName>
    </submittedName>
</protein>
<evidence type="ECO:0000313" key="2">
    <source>
        <dbReference type="EMBL" id="MRG58399.1"/>
    </source>
</evidence>
<reference evidence="2 3" key="1">
    <citation type="submission" date="2019-10" db="EMBL/GenBank/DDBJ databases">
        <authorList>
            <person name="Nie G."/>
            <person name="Ming H."/>
            <person name="Yi B."/>
        </authorList>
    </citation>
    <scope>NUCLEOTIDE SEQUENCE [LARGE SCALE GENOMIC DNA]</scope>
    <source>
        <strain evidence="2 3">CFH 90414</strain>
    </source>
</reference>
<dbReference type="Proteomes" id="UP000431080">
    <property type="component" value="Unassembled WGS sequence"/>
</dbReference>
<gene>
    <name evidence="2" type="ORF">GE115_00700</name>
</gene>
<proteinExistence type="predicted"/>
<comment type="caution">
    <text evidence="2">The sequence shown here is derived from an EMBL/GenBank/DDBJ whole genome shotgun (WGS) entry which is preliminary data.</text>
</comment>
<evidence type="ECO:0000256" key="1">
    <source>
        <dbReference type="SAM" id="MobiDB-lite"/>
    </source>
</evidence>
<keyword evidence="3" id="KW-1185">Reference proteome</keyword>
<evidence type="ECO:0000313" key="3">
    <source>
        <dbReference type="Proteomes" id="UP000431080"/>
    </source>
</evidence>
<organism evidence="2 3">
    <name type="scientific">Agromyces agglutinans</name>
    <dbReference type="NCBI Taxonomy" id="2662258"/>
    <lineage>
        <taxon>Bacteria</taxon>
        <taxon>Bacillati</taxon>
        <taxon>Actinomycetota</taxon>
        <taxon>Actinomycetes</taxon>
        <taxon>Micrococcales</taxon>
        <taxon>Microbacteriaceae</taxon>
        <taxon>Agromyces</taxon>
    </lineage>
</organism>
<dbReference type="EMBL" id="WJIF01000001">
    <property type="protein sequence ID" value="MRG58399.1"/>
    <property type="molecule type" value="Genomic_DNA"/>
</dbReference>
<dbReference type="RefSeq" id="WP_153682919.1">
    <property type="nucleotide sequence ID" value="NZ_WJIF01000001.1"/>
</dbReference>
<dbReference type="AlphaFoldDB" id="A0A6I2F1C8"/>